<keyword evidence="3" id="KW-1185">Reference proteome</keyword>
<keyword evidence="2" id="KW-0378">Hydrolase</keyword>
<dbReference type="CDD" id="cd04682">
    <property type="entry name" value="NUDIX_Hydrolase"/>
    <property type="match status" value="1"/>
</dbReference>
<dbReference type="RefSeq" id="WP_184565435.1">
    <property type="nucleotide sequence ID" value="NZ_JACIEI010000005.1"/>
</dbReference>
<proteinExistence type="predicted"/>
<evidence type="ECO:0000313" key="2">
    <source>
        <dbReference type="EMBL" id="MBB3994417.1"/>
    </source>
</evidence>
<feature type="domain" description="Nudix hydrolase" evidence="1">
    <location>
        <begin position="1"/>
        <end position="142"/>
    </location>
</feature>
<dbReference type="EMBL" id="JACIEI010000005">
    <property type="protein sequence ID" value="MBB3994417.1"/>
    <property type="molecule type" value="Genomic_DNA"/>
</dbReference>
<dbReference type="Pfam" id="PF00293">
    <property type="entry name" value="NUDIX"/>
    <property type="match status" value="1"/>
</dbReference>
<evidence type="ECO:0000313" key="3">
    <source>
        <dbReference type="Proteomes" id="UP000530268"/>
    </source>
</evidence>
<evidence type="ECO:0000259" key="1">
    <source>
        <dbReference type="PROSITE" id="PS51462"/>
    </source>
</evidence>
<organism evidence="2 3">
    <name type="scientific">Sulfitobacter undariae</name>
    <dbReference type="NCBI Taxonomy" id="1563671"/>
    <lineage>
        <taxon>Bacteria</taxon>
        <taxon>Pseudomonadati</taxon>
        <taxon>Pseudomonadota</taxon>
        <taxon>Alphaproteobacteria</taxon>
        <taxon>Rhodobacterales</taxon>
        <taxon>Roseobacteraceae</taxon>
        <taxon>Sulfitobacter</taxon>
    </lineage>
</organism>
<accession>A0A7W6E455</accession>
<dbReference type="PROSITE" id="PS51462">
    <property type="entry name" value="NUDIX"/>
    <property type="match status" value="1"/>
</dbReference>
<dbReference type="Proteomes" id="UP000530268">
    <property type="component" value="Unassembled WGS sequence"/>
</dbReference>
<protein>
    <submittedName>
        <fullName evidence="2">8-oxo-dGTP diphosphatase</fullName>
        <ecNumber evidence="2">3.6.1.55</ecNumber>
    </submittedName>
</protein>
<dbReference type="Gene3D" id="3.90.79.10">
    <property type="entry name" value="Nucleoside Triphosphate Pyrophosphohydrolase"/>
    <property type="match status" value="1"/>
</dbReference>
<dbReference type="InterPro" id="IPR000086">
    <property type="entry name" value="NUDIX_hydrolase_dom"/>
</dbReference>
<dbReference type="GO" id="GO:0035539">
    <property type="term" value="F:8-oxo-7,8-dihydrodeoxyguanosine triphosphate pyrophosphatase activity"/>
    <property type="evidence" value="ECO:0007669"/>
    <property type="project" value="UniProtKB-EC"/>
</dbReference>
<dbReference type="SUPFAM" id="SSF55811">
    <property type="entry name" value="Nudix"/>
    <property type="match status" value="1"/>
</dbReference>
<dbReference type="EC" id="3.6.1.55" evidence="2"/>
<name>A0A7W6E455_9RHOB</name>
<sequence length="147" mass="16722">MQFDIEKYEGTAFKGAKLALYLGDYLAAILRDDKPGLIFADHWDLPGGGREGSETPLDCALRECREELGLSVPQEAVCWGREFRQEDHASWFYVAQLPIEAQNDVVFGDEGQFWQLMTEDAFLKHPKAVPSFQERLALWIAGRDARK</sequence>
<dbReference type="AlphaFoldDB" id="A0A7W6E455"/>
<reference evidence="2 3" key="1">
    <citation type="submission" date="2020-08" db="EMBL/GenBank/DDBJ databases">
        <title>Genomic Encyclopedia of Type Strains, Phase IV (KMG-IV): sequencing the most valuable type-strain genomes for metagenomic binning, comparative biology and taxonomic classification.</title>
        <authorList>
            <person name="Goeker M."/>
        </authorList>
    </citation>
    <scope>NUCLEOTIDE SEQUENCE [LARGE SCALE GENOMIC DNA]</scope>
    <source>
        <strain evidence="2 3">DSM 102234</strain>
    </source>
</reference>
<dbReference type="InterPro" id="IPR015797">
    <property type="entry name" value="NUDIX_hydrolase-like_dom_sf"/>
</dbReference>
<comment type="caution">
    <text evidence="2">The sequence shown here is derived from an EMBL/GenBank/DDBJ whole genome shotgun (WGS) entry which is preliminary data.</text>
</comment>
<gene>
    <name evidence="2" type="ORF">GGR95_002062</name>
</gene>